<gene>
    <name evidence="1" type="ORF">RHMOL_Rhmol01G0039700</name>
</gene>
<proteinExistence type="predicted"/>
<accession>A0ACC0PY71</accession>
<evidence type="ECO:0000313" key="1">
    <source>
        <dbReference type="EMBL" id="KAI8570506.1"/>
    </source>
</evidence>
<dbReference type="Proteomes" id="UP001062846">
    <property type="component" value="Chromosome 1"/>
</dbReference>
<protein>
    <submittedName>
        <fullName evidence="1">Uncharacterized protein</fullName>
    </submittedName>
</protein>
<evidence type="ECO:0000313" key="2">
    <source>
        <dbReference type="Proteomes" id="UP001062846"/>
    </source>
</evidence>
<name>A0ACC0PY71_RHOML</name>
<sequence length="76" mass="8513">MAKENTMENMAAIFQVCWAIWKARNACVFTGKGPIPGETIEAAFVSFRDYLQDPILPNLPGSIVGSPQRCCLWHDR</sequence>
<reference evidence="1" key="1">
    <citation type="submission" date="2022-02" db="EMBL/GenBank/DDBJ databases">
        <title>Plant Genome Project.</title>
        <authorList>
            <person name="Zhang R.-G."/>
        </authorList>
    </citation>
    <scope>NUCLEOTIDE SEQUENCE</scope>
    <source>
        <strain evidence="1">AT1</strain>
    </source>
</reference>
<comment type="caution">
    <text evidence="1">The sequence shown here is derived from an EMBL/GenBank/DDBJ whole genome shotgun (WGS) entry which is preliminary data.</text>
</comment>
<organism evidence="1 2">
    <name type="scientific">Rhododendron molle</name>
    <name type="common">Chinese azalea</name>
    <name type="synonym">Azalea mollis</name>
    <dbReference type="NCBI Taxonomy" id="49168"/>
    <lineage>
        <taxon>Eukaryota</taxon>
        <taxon>Viridiplantae</taxon>
        <taxon>Streptophyta</taxon>
        <taxon>Embryophyta</taxon>
        <taxon>Tracheophyta</taxon>
        <taxon>Spermatophyta</taxon>
        <taxon>Magnoliopsida</taxon>
        <taxon>eudicotyledons</taxon>
        <taxon>Gunneridae</taxon>
        <taxon>Pentapetalae</taxon>
        <taxon>asterids</taxon>
        <taxon>Ericales</taxon>
        <taxon>Ericaceae</taxon>
        <taxon>Ericoideae</taxon>
        <taxon>Rhodoreae</taxon>
        <taxon>Rhododendron</taxon>
    </lineage>
</organism>
<keyword evidence="2" id="KW-1185">Reference proteome</keyword>
<dbReference type="EMBL" id="CM046388">
    <property type="protein sequence ID" value="KAI8570506.1"/>
    <property type="molecule type" value="Genomic_DNA"/>
</dbReference>